<dbReference type="EMBL" id="AILY01000004">
    <property type="protein sequence ID" value="EJF87766.1"/>
    <property type="molecule type" value="Genomic_DNA"/>
</dbReference>
<evidence type="ECO:0000313" key="1">
    <source>
        <dbReference type="EMBL" id="EJF87766.1"/>
    </source>
</evidence>
<dbReference type="PATRIC" id="fig|1094556.3.peg.103"/>
<name>J0QPT6_9HYPH</name>
<comment type="caution">
    <text evidence="1">The sequence shown here is derived from an EMBL/GenBank/DDBJ whole genome shotgun (WGS) entry which is preliminary data.</text>
</comment>
<reference evidence="1 2" key="1">
    <citation type="submission" date="2012-03" db="EMBL/GenBank/DDBJ databases">
        <title>The Genome Sequence of Bartonella rattimassiliensis 15908.</title>
        <authorList>
            <consortium name="The Broad Institute Genome Sequencing Platform"/>
            <consortium name="The Broad Institute Genome Sequencing Center for Infectious Disease"/>
            <person name="Feldgarden M."/>
            <person name="Kirby J."/>
            <person name="Kosoy M."/>
            <person name="Birtles R."/>
            <person name="Probert W.S."/>
            <person name="Chiaraviglio L."/>
            <person name="Young S.K."/>
            <person name="Zeng Q."/>
            <person name="Gargeya S."/>
            <person name="Fitzgerald M."/>
            <person name="Haas B."/>
            <person name="Abouelleil A."/>
            <person name="Alvarado L."/>
            <person name="Arachchi H.M."/>
            <person name="Berlin A."/>
            <person name="Chapman S.B."/>
            <person name="Gearin G."/>
            <person name="Goldberg J."/>
            <person name="Griggs A."/>
            <person name="Gujja S."/>
            <person name="Hansen M."/>
            <person name="Heiman D."/>
            <person name="Howarth C."/>
            <person name="Larimer J."/>
            <person name="Lui A."/>
            <person name="MacDonald P.J.P."/>
            <person name="McCowen C."/>
            <person name="Montmayeur A."/>
            <person name="Murphy C."/>
            <person name="Neiman D."/>
            <person name="Pearson M."/>
            <person name="Priest M."/>
            <person name="Roberts A."/>
            <person name="Saif S."/>
            <person name="Shea T."/>
            <person name="Sisk P."/>
            <person name="Stolte C."/>
            <person name="Sykes S."/>
            <person name="Wortman J."/>
            <person name="Nusbaum C."/>
            <person name="Birren B."/>
        </authorList>
    </citation>
    <scope>NUCLEOTIDE SEQUENCE [LARGE SCALE GENOMIC DNA]</scope>
    <source>
        <strain evidence="1 2">15908</strain>
    </source>
</reference>
<keyword evidence="2" id="KW-1185">Reference proteome</keyword>
<organism evidence="1 2">
    <name type="scientific">Bartonella rattimassiliensis 15908</name>
    <dbReference type="NCBI Taxonomy" id="1094556"/>
    <lineage>
        <taxon>Bacteria</taxon>
        <taxon>Pseudomonadati</taxon>
        <taxon>Pseudomonadota</taxon>
        <taxon>Alphaproteobacteria</taxon>
        <taxon>Hyphomicrobiales</taxon>
        <taxon>Bartonellaceae</taxon>
        <taxon>Bartonella</taxon>
    </lineage>
</organism>
<accession>J0QPT6</accession>
<dbReference type="HOGENOM" id="CLU_1851222_0_0_5"/>
<gene>
    <name evidence="1" type="ORF">MCY_00067</name>
</gene>
<dbReference type="Proteomes" id="UP000001077">
    <property type="component" value="Unassembled WGS sequence"/>
</dbReference>
<dbReference type="AlphaFoldDB" id="J0QPT6"/>
<sequence>MPFINILTTLAKRAFAKNIHCCILPHRIKILSLPPFPPKKKSLSRPPLRSTVLSPFHGKDHARRAQQIALLTHVLFKKAYLKARDLHFTTVIMKSIMLKPLMNKIKFIEHHHFYAYAGTRLDHHTLYQLLGIATTLGS</sequence>
<evidence type="ECO:0000313" key="2">
    <source>
        <dbReference type="Proteomes" id="UP000001077"/>
    </source>
</evidence>
<proteinExistence type="predicted"/>
<protein>
    <submittedName>
        <fullName evidence="1">Uncharacterized protein</fullName>
    </submittedName>
</protein>